<keyword evidence="1" id="KW-1133">Transmembrane helix</keyword>
<organism evidence="2 3">
    <name type="scientific">Streptomyces rishiriensis</name>
    <dbReference type="NCBI Taxonomy" id="68264"/>
    <lineage>
        <taxon>Bacteria</taxon>
        <taxon>Bacillati</taxon>
        <taxon>Actinomycetota</taxon>
        <taxon>Actinomycetes</taxon>
        <taxon>Kitasatosporales</taxon>
        <taxon>Streptomycetaceae</taxon>
        <taxon>Streptomyces</taxon>
    </lineage>
</organism>
<keyword evidence="2" id="KW-0238">DNA-binding</keyword>
<dbReference type="RefSeq" id="WP_307160573.1">
    <property type="nucleotide sequence ID" value="NZ_JAUSWV010000001.1"/>
</dbReference>
<keyword evidence="3" id="KW-1185">Reference proteome</keyword>
<proteinExistence type="predicted"/>
<evidence type="ECO:0000313" key="2">
    <source>
        <dbReference type="EMBL" id="MDQ0577823.1"/>
    </source>
</evidence>
<reference evidence="2 3" key="1">
    <citation type="submission" date="2023-07" db="EMBL/GenBank/DDBJ databases">
        <title>Comparative genomics of wheat-associated soil bacteria to identify genetic determinants of phenazine resistance.</title>
        <authorList>
            <person name="Mouncey N."/>
        </authorList>
    </citation>
    <scope>NUCLEOTIDE SEQUENCE [LARGE SCALE GENOMIC DNA]</scope>
    <source>
        <strain evidence="2 3">B2I6</strain>
    </source>
</reference>
<protein>
    <submittedName>
        <fullName evidence="2">DNA-binding HxlR family transcriptional regulator</fullName>
    </submittedName>
</protein>
<gene>
    <name evidence="2" type="ORF">QF030_000001</name>
</gene>
<evidence type="ECO:0000313" key="3">
    <source>
        <dbReference type="Proteomes" id="UP001230654"/>
    </source>
</evidence>
<feature type="transmembrane region" description="Helical" evidence="1">
    <location>
        <begin position="6"/>
        <end position="24"/>
    </location>
</feature>
<keyword evidence="1" id="KW-0812">Transmembrane</keyword>
<dbReference type="GO" id="GO:0003677">
    <property type="term" value="F:DNA binding"/>
    <property type="evidence" value="ECO:0007669"/>
    <property type="project" value="UniProtKB-KW"/>
</dbReference>
<dbReference type="Proteomes" id="UP001230654">
    <property type="component" value="Unassembled WGS sequence"/>
</dbReference>
<keyword evidence="1" id="KW-0472">Membrane</keyword>
<dbReference type="EMBL" id="JAUSWV010000001">
    <property type="protein sequence ID" value="MDQ0577823.1"/>
    <property type="molecule type" value="Genomic_DNA"/>
</dbReference>
<accession>A0ABU0NGD2</accession>
<evidence type="ECO:0000256" key="1">
    <source>
        <dbReference type="SAM" id="Phobius"/>
    </source>
</evidence>
<sequence>MKDYVPLIETGLWVIFATMALIVFMKPVKERIESGASFEAGPAGIKFGELERKVDALGDAVSRLFLHTMSGQMYENLKKLTSGNFGNYVMGSALERELRHLRDIGYIRVHSISSVPPEGENLSQYVSVTEAGSQFVALREKAAAERNKKPENTQTSY</sequence>
<name>A0ABU0NGD2_STRRH</name>
<comment type="caution">
    <text evidence="2">The sequence shown here is derived from an EMBL/GenBank/DDBJ whole genome shotgun (WGS) entry which is preliminary data.</text>
</comment>